<dbReference type="NCBIfam" id="TIGR00449">
    <property type="entry name" value="tgt_general"/>
    <property type="match status" value="1"/>
</dbReference>
<evidence type="ECO:0000313" key="5">
    <source>
        <dbReference type="EMBL" id="CAB4919381.1"/>
    </source>
</evidence>
<feature type="domain" description="tRNA-guanine(15) transglycosylase-like" evidence="4">
    <location>
        <begin position="15"/>
        <end position="391"/>
    </location>
</feature>
<organism evidence="5">
    <name type="scientific">freshwater metagenome</name>
    <dbReference type="NCBI Taxonomy" id="449393"/>
    <lineage>
        <taxon>unclassified sequences</taxon>
        <taxon>metagenomes</taxon>
        <taxon>ecological metagenomes</taxon>
    </lineage>
</organism>
<dbReference type="EMBL" id="CAFBMX010000002">
    <property type="protein sequence ID" value="CAB4919381.1"/>
    <property type="molecule type" value="Genomic_DNA"/>
</dbReference>
<gene>
    <name evidence="5" type="ORF">UFOPK3674_00450</name>
</gene>
<keyword evidence="2" id="KW-0808">Transferase</keyword>
<keyword evidence="1" id="KW-0328">Glycosyltransferase</keyword>
<reference evidence="5" key="1">
    <citation type="submission" date="2020-05" db="EMBL/GenBank/DDBJ databases">
        <authorList>
            <person name="Chiriac C."/>
            <person name="Salcher M."/>
            <person name="Ghai R."/>
            <person name="Kavagutti S V."/>
        </authorList>
    </citation>
    <scope>NUCLEOTIDE SEQUENCE</scope>
</reference>
<dbReference type="AlphaFoldDB" id="A0A6J7HEF1"/>
<protein>
    <submittedName>
        <fullName evidence="5">Unannotated protein</fullName>
    </submittedName>
</protein>
<dbReference type="InterPro" id="IPR036511">
    <property type="entry name" value="TGT-like_sf"/>
</dbReference>
<evidence type="ECO:0000256" key="2">
    <source>
        <dbReference type="ARBA" id="ARBA00022679"/>
    </source>
</evidence>
<dbReference type="InterPro" id="IPR002616">
    <property type="entry name" value="tRNA_ribo_trans-like"/>
</dbReference>
<dbReference type="InterPro" id="IPR050076">
    <property type="entry name" value="ArchSynthase1/Queuine_TRR"/>
</dbReference>
<dbReference type="PANTHER" id="PTHR46499">
    <property type="entry name" value="QUEUINE TRNA-RIBOSYLTRANSFERASE"/>
    <property type="match status" value="1"/>
</dbReference>
<dbReference type="GO" id="GO:0008616">
    <property type="term" value="P:tRNA queuosine(34) biosynthetic process"/>
    <property type="evidence" value="ECO:0007669"/>
    <property type="project" value="TreeGrafter"/>
</dbReference>
<evidence type="ECO:0000256" key="3">
    <source>
        <dbReference type="ARBA" id="ARBA00022694"/>
    </source>
</evidence>
<dbReference type="GO" id="GO:0005829">
    <property type="term" value="C:cytosol"/>
    <property type="evidence" value="ECO:0007669"/>
    <property type="project" value="TreeGrafter"/>
</dbReference>
<dbReference type="GO" id="GO:0008479">
    <property type="term" value="F:tRNA-guanosine(34) queuine transglycosylase activity"/>
    <property type="evidence" value="ECO:0007669"/>
    <property type="project" value="InterPro"/>
</dbReference>
<dbReference type="Pfam" id="PF01702">
    <property type="entry name" value="TGT"/>
    <property type="match status" value="1"/>
</dbReference>
<dbReference type="Gene3D" id="3.20.20.105">
    <property type="entry name" value="Queuine tRNA-ribosyltransferase-like"/>
    <property type="match status" value="1"/>
</dbReference>
<dbReference type="InterPro" id="IPR004803">
    <property type="entry name" value="TGT"/>
</dbReference>
<dbReference type="SUPFAM" id="SSF51713">
    <property type="entry name" value="tRNA-guanine transglycosylase"/>
    <property type="match status" value="1"/>
</dbReference>
<dbReference type="NCBIfam" id="TIGR00430">
    <property type="entry name" value="Q_tRNA_tgt"/>
    <property type="match status" value="1"/>
</dbReference>
<dbReference type="PANTHER" id="PTHR46499:SF1">
    <property type="entry name" value="QUEUINE TRNA-RIBOSYLTRANSFERASE"/>
    <property type="match status" value="1"/>
</dbReference>
<accession>A0A6J7HEF1</accession>
<keyword evidence="3" id="KW-0819">tRNA processing</keyword>
<evidence type="ECO:0000259" key="4">
    <source>
        <dbReference type="Pfam" id="PF01702"/>
    </source>
</evidence>
<evidence type="ECO:0000256" key="1">
    <source>
        <dbReference type="ARBA" id="ARBA00022676"/>
    </source>
</evidence>
<sequence length="396" mass="43229">MAADFRILAQDAGSQARAGVLTVAHGEIRTPAFVPLATKGSVRGLTPQEVRDLGFDMVLGNTFHLHLDPGDDLIARQGGLHRFMRWDGPIITDSGGFQVFSMGHGTVADEIKGRAPNGPSRSGRVLSIEEDGVRYRGYTDGRERFMAPETSMEIQGNLASDIALVFDECTPFHVSREYTARSTERTHRWLDRCLTWHDEHGPEGQIVYGIVQGGVYEDLRIESAQAVAASACDGIAIGGSLGAEKAQMYEVVRWTTEVLPAHKPRHLLGIGEIDDLVAGIGHGIDTFDCAMPTRLGRHGMALIPDPDRRWRVDITAGALKDSDEPLMEGCPCPACAIGWSRGYLRYMAKNRELTAMRMLTVHNLAFVQRTVARLRDAIISGTFDRAAAEILAGVAP</sequence>
<proteinExistence type="inferred from homology"/>
<name>A0A6J7HEF1_9ZZZZ</name>
<dbReference type="HAMAP" id="MF_00168">
    <property type="entry name" value="Q_tRNA_Tgt"/>
    <property type="match status" value="1"/>
</dbReference>